<name>A0ABD4EGQ5_STALU</name>
<sequence>MTSMAIHQYFKRLSDLEKLIRLPGKFKYFEHNVAAHSFKVTKIAQYLATVEAHHGNEVDWKSLYEKALNHDFAEVFTGDIKTPVKYASRELKMLFSQVEEEMVNTFVNEEIPEPYQDIYRQRLQEGKDDSLEGQILAVADKIDLLYETFGEIQKRNPEPLFFEIYENSLETIIQFDHLVSVQDFIENVIPEMLTENFIPRTELRETTMSILKQRNG</sequence>
<evidence type="ECO:0000313" key="1">
    <source>
        <dbReference type="EMBL" id="KXA39062.1"/>
    </source>
</evidence>
<comment type="caution">
    <text evidence="1">The sequence shown here is derived from an EMBL/GenBank/DDBJ whole genome shotgun (WGS) entry which is preliminary data.</text>
</comment>
<evidence type="ECO:0000313" key="2">
    <source>
        <dbReference type="Proteomes" id="UP000070063"/>
    </source>
</evidence>
<gene>
    <name evidence="1" type="ORF">HMPREF3225_00914</name>
</gene>
<accession>A0ABD4EGQ5</accession>
<protein>
    <submittedName>
        <fullName evidence="1">HD domain protein</fullName>
    </submittedName>
</protein>
<organism evidence="1 2">
    <name type="scientific">Staphylococcus lugdunensis</name>
    <dbReference type="NCBI Taxonomy" id="28035"/>
    <lineage>
        <taxon>Bacteria</taxon>
        <taxon>Bacillati</taxon>
        <taxon>Bacillota</taxon>
        <taxon>Bacilli</taxon>
        <taxon>Bacillales</taxon>
        <taxon>Staphylococcaceae</taxon>
        <taxon>Staphylococcus</taxon>
    </lineage>
</organism>
<dbReference type="Proteomes" id="UP000070063">
    <property type="component" value="Unassembled WGS sequence"/>
</dbReference>
<dbReference type="SUPFAM" id="SSF109604">
    <property type="entry name" value="HD-domain/PDEase-like"/>
    <property type="match status" value="1"/>
</dbReference>
<proteinExistence type="predicted"/>
<dbReference type="AlphaFoldDB" id="A0ABD4EGQ5"/>
<dbReference type="Pfam" id="PF12917">
    <property type="entry name" value="YfbR-like"/>
    <property type="match status" value="1"/>
</dbReference>
<reference evidence="1 2" key="1">
    <citation type="submission" date="2016-01" db="EMBL/GenBank/DDBJ databases">
        <authorList>
            <person name="Mitreva M."/>
            <person name="Pepin K.H."/>
            <person name="Mihindukulasuriya K.A."/>
            <person name="Fulton R."/>
            <person name="Fronick C."/>
            <person name="O'Laughlin M."/>
            <person name="Miner T."/>
            <person name="Herter B."/>
            <person name="Rosa B.A."/>
            <person name="Cordes M."/>
            <person name="Tomlinson C."/>
            <person name="Wollam A."/>
            <person name="Palsikar V.B."/>
            <person name="Mardis E.R."/>
            <person name="Wilson R.K."/>
        </authorList>
    </citation>
    <scope>NUCLEOTIDE SEQUENCE [LARGE SCALE GENOMIC DNA]</scope>
    <source>
        <strain evidence="1 2">MJR7738</strain>
    </source>
</reference>
<dbReference type="EMBL" id="LRQI01000031">
    <property type="protein sequence ID" value="KXA39062.1"/>
    <property type="molecule type" value="Genomic_DNA"/>
</dbReference>
<dbReference type="Gene3D" id="1.10.3210.10">
    <property type="entry name" value="Hypothetical protein af1432"/>
    <property type="match status" value="1"/>
</dbReference>